<evidence type="ECO:0000313" key="3">
    <source>
        <dbReference type="Proteomes" id="UP000216852"/>
    </source>
</evidence>
<name>A0ABX4H0X7_9BACI</name>
<dbReference type="EMBL" id="NPBJ01000011">
    <property type="protein sequence ID" value="PAE00729.1"/>
    <property type="molecule type" value="Genomic_DNA"/>
</dbReference>
<evidence type="ECO:0000313" key="2">
    <source>
        <dbReference type="EMBL" id="PAE00729.1"/>
    </source>
</evidence>
<feature type="compositionally biased region" description="Polar residues" evidence="1">
    <location>
        <begin position="84"/>
        <end position="94"/>
    </location>
</feature>
<proteinExistence type="predicted"/>
<accession>A0ABX4H0X7</accession>
<organism evidence="2 3">
    <name type="scientific">Terribacillus saccharophilus</name>
    <dbReference type="NCBI Taxonomy" id="361277"/>
    <lineage>
        <taxon>Bacteria</taxon>
        <taxon>Bacillati</taxon>
        <taxon>Bacillota</taxon>
        <taxon>Bacilli</taxon>
        <taxon>Bacillales</taxon>
        <taxon>Bacillaceae</taxon>
        <taxon>Terribacillus</taxon>
    </lineage>
</organism>
<keyword evidence="3" id="KW-1185">Reference proteome</keyword>
<gene>
    <name evidence="2" type="ORF">CHH48_05725</name>
</gene>
<protein>
    <submittedName>
        <fullName evidence="2">Uncharacterized protein</fullName>
    </submittedName>
</protein>
<evidence type="ECO:0000256" key="1">
    <source>
        <dbReference type="SAM" id="MobiDB-lite"/>
    </source>
</evidence>
<reference evidence="2 3" key="1">
    <citation type="submission" date="2017-07" db="EMBL/GenBank/DDBJ databases">
        <title>Isolation and whole genome analysis of endospore-forming bacteria from heroin.</title>
        <authorList>
            <person name="Kalinowski J."/>
            <person name="Ahrens B."/>
            <person name="Al-Dilaimi A."/>
            <person name="Winkler A."/>
            <person name="Wibberg D."/>
            <person name="Schleenbecker U."/>
            <person name="Ruckert C."/>
            <person name="Wolfel R."/>
            <person name="Grass G."/>
        </authorList>
    </citation>
    <scope>NUCLEOTIDE SEQUENCE [LARGE SCALE GENOMIC DNA]</scope>
    <source>
        <strain evidence="2 3">7517-1</strain>
    </source>
</reference>
<feature type="region of interest" description="Disordered" evidence="1">
    <location>
        <begin position="80"/>
        <end position="111"/>
    </location>
</feature>
<comment type="caution">
    <text evidence="2">The sequence shown here is derived from an EMBL/GenBank/DDBJ whole genome shotgun (WGS) entry which is preliminary data.</text>
</comment>
<sequence>MTLKGTNHLHLYAQTRHHADAFIVGNREGLTRLRDALNKSLEDGQAQAEFFPSDGEGYDTYIKLLNDDDEELFESLEMPYSEQFGPTNRNNFYEHQTDDKNAPYNPKGLFK</sequence>
<dbReference type="Proteomes" id="UP000216852">
    <property type="component" value="Unassembled WGS sequence"/>
</dbReference>
<dbReference type="RefSeq" id="WP_095220219.1">
    <property type="nucleotide sequence ID" value="NZ_NPBJ01000011.1"/>
</dbReference>